<feature type="transmembrane region" description="Helical" evidence="2">
    <location>
        <begin position="328"/>
        <end position="349"/>
    </location>
</feature>
<feature type="transmembrane region" description="Helical" evidence="2">
    <location>
        <begin position="361"/>
        <end position="383"/>
    </location>
</feature>
<keyword evidence="2" id="KW-1133">Transmembrane helix</keyword>
<feature type="transmembrane region" description="Helical" evidence="2">
    <location>
        <begin position="27"/>
        <end position="46"/>
    </location>
</feature>
<organism evidence="3 4">
    <name type="scientific">Flintibacter faecis</name>
    <dbReference type="NCBI Taxonomy" id="2763047"/>
    <lineage>
        <taxon>Bacteria</taxon>
        <taxon>Bacillati</taxon>
        <taxon>Bacillota</taxon>
        <taxon>Clostridia</taxon>
        <taxon>Eubacteriales</taxon>
        <taxon>Flintibacter</taxon>
    </lineage>
</organism>
<feature type="transmembrane region" description="Helical" evidence="2">
    <location>
        <begin position="300"/>
        <end position="322"/>
    </location>
</feature>
<feature type="transmembrane region" description="Helical" evidence="2">
    <location>
        <begin position="122"/>
        <end position="150"/>
    </location>
</feature>
<sequence>MNWEVRTMRSGTSCFNGALYRKTMARFWPLWALYGLFWMFAIPLNLMNRYFNYLRWTGGTGTPQDLLLDLAQSIPEYLAPGVWLAALMGLLCAMACFGYLYDNRSACMMHALPMRRETLFVTQYLAGLSFLLLPVAAVALCGVLVELALLPPSMWADALPCLAVWFLAHSGACLFFFSFAAFCAMFTGHILALPVFYGVLNGLALGVYALIQSLLDQFYYGFFFQDPSGGPVYYLTPLYALIDANGHIYNPHSWSIDDPLLVAIYAGAGVVLAVLALLIYRARQVESAGDVVSIPLVRPLFQIGVAFCAGLSLGLFTALFFGCYEDPLALTLCALIWTAVGFFVAEMLLKKSFRVLGAWKRCLAMTAAMAALCLVCFLDPFGIEARIPQAGEVASVRLYLESGYPYDSGRLSGLELTDPQHVQQVIDLHKAIIRDKDRLEDNIGNSVYVSLDYTLTDGTRLTRRYSQVFLYKAEEHAEGTLTWQVGQLISDRSLVTQAYGFDQAEQGTLMETYLRSVYNTRKQSYTDLSMDDYGQQLWQAVKADFDAGNIGKRYLFDDEERSENTYVTDLSFTWGHMNKDGEQEDFYRSVTVTLTPQAANTLAVLESTGLGNDYQLQPHSRDSGDDDYVDGGWDRSGSETVSIEPDEPAMDDLASSYGVIGGADGPTATITG</sequence>
<evidence type="ECO:0000256" key="1">
    <source>
        <dbReference type="SAM" id="MobiDB-lite"/>
    </source>
</evidence>
<comment type="caution">
    <text evidence="3">The sequence shown here is derived from an EMBL/GenBank/DDBJ whole genome shotgun (WGS) entry which is preliminary data.</text>
</comment>
<keyword evidence="2" id="KW-0812">Transmembrane</keyword>
<feature type="transmembrane region" description="Helical" evidence="2">
    <location>
        <begin position="77"/>
        <end position="101"/>
    </location>
</feature>
<name>A0A8J6J432_9FIRM</name>
<dbReference type="EMBL" id="JACOPN010000005">
    <property type="protein sequence ID" value="MBC5717354.1"/>
    <property type="molecule type" value="Genomic_DNA"/>
</dbReference>
<feature type="transmembrane region" description="Helical" evidence="2">
    <location>
        <begin position="162"/>
        <end position="183"/>
    </location>
</feature>
<proteinExistence type="predicted"/>
<protein>
    <submittedName>
        <fullName evidence="3">Uncharacterized protein</fullName>
    </submittedName>
</protein>
<feature type="transmembrane region" description="Helical" evidence="2">
    <location>
        <begin position="260"/>
        <end position="280"/>
    </location>
</feature>
<evidence type="ECO:0000313" key="3">
    <source>
        <dbReference type="EMBL" id="MBC5717354.1"/>
    </source>
</evidence>
<dbReference type="RefSeq" id="WP_186878625.1">
    <property type="nucleotide sequence ID" value="NZ_JACOPN010000005.1"/>
</dbReference>
<feature type="transmembrane region" description="Helical" evidence="2">
    <location>
        <begin position="190"/>
        <end position="211"/>
    </location>
</feature>
<keyword evidence="4" id="KW-1185">Reference proteome</keyword>
<feature type="region of interest" description="Disordered" evidence="1">
    <location>
        <begin position="612"/>
        <end position="641"/>
    </location>
</feature>
<evidence type="ECO:0000256" key="2">
    <source>
        <dbReference type="SAM" id="Phobius"/>
    </source>
</evidence>
<gene>
    <name evidence="3" type="ORF">H8S55_08485</name>
</gene>
<reference evidence="3" key="1">
    <citation type="submission" date="2020-08" db="EMBL/GenBank/DDBJ databases">
        <title>Genome public.</title>
        <authorList>
            <person name="Liu C."/>
            <person name="Sun Q."/>
        </authorList>
    </citation>
    <scope>NUCLEOTIDE SEQUENCE</scope>
    <source>
        <strain evidence="3">BX5</strain>
    </source>
</reference>
<dbReference type="AlphaFoldDB" id="A0A8J6J432"/>
<accession>A0A8J6J432</accession>
<keyword evidence="2" id="KW-0472">Membrane</keyword>
<evidence type="ECO:0000313" key="4">
    <source>
        <dbReference type="Proteomes" id="UP000602260"/>
    </source>
</evidence>
<dbReference type="Proteomes" id="UP000602260">
    <property type="component" value="Unassembled WGS sequence"/>
</dbReference>